<keyword evidence="3" id="KW-0378">Hydrolase</keyword>
<reference evidence="3 4" key="1">
    <citation type="journal article" date="2009" name="Stand. Genomic Sci.">
        <title>Complete genome sequence of Actinosynnema mirum type strain (101).</title>
        <authorList>
            <person name="Land M."/>
            <person name="Lapidus A."/>
            <person name="Mayilraj S."/>
            <person name="Chen F."/>
            <person name="Copeland A."/>
            <person name="Del Rio T.G."/>
            <person name="Nolan M."/>
            <person name="Lucas S."/>
            <person name="Tice H."/>
            <person name="Cheng J.F."/>
            <person name="Chertkov O."/>
            <person name="Bruce D."/>
            <person name="Goodwin L."/>
            <person name="Pitluck S."/>
            <person name="Rohde M."/>
            <person name="Goker M."/>
            <person name="Pati A."/>
            <person name="Ivanova N."/>
            <person name="Mavromatis K."/>
            <person name="Chen A."/>
            <person name="Palaniappan K."/>
            <person name="Hauser L."/>
            <person name="Chang Y.J."/>
            <person name="Jeffries C.C."/>
            <person name="Brettin T."/>
            <person name="Detter J.C."/>
            <person name="Han C."/>
            <person name="Chain P."/>
            <person name="Tindall B.J."/>
            <person name="Bristow J."/>
            <person name="Eisen J.A."/>
            <person name="Markowitz V."/>
            <person name="Hugenholtz P."/>
            <person name="Kyrpides N.C."/>
            <person name="Klenk H.P."/>
        </authorList>
    </citation>
    <scope>NUCLEOTIDE SEQUENCE [LARGE SCALE GENOMIC DNA]</scope>
    <source>
        <strain evidence="4">ATCC 29888 / DSM 43827 / JCM 3225 / NBRC 14064 / NCIMB 13271 / NRRL B-12336 / IMRU 3971 / 101</strain>
    </source>
</reference>
<dbReference type="SUPFAM" id="SSF56601">
    <property type="entry name" value="beta-lactamase/transpeptidase-like"/>
    <property type="match status" value="1"/>
</dbReference>
<feature type="chain" id="PRO_5002972766" evidence="1">
    <location>
        <begin position="27"/>
        <end position="378"/>
    </location>
</feature>
<gene>
    <name evidence="3" type="ordered locus">Amir_6205</name>
</gene>
<evidence type="ECO:0000256" key="1">
    <source>
        <dbReference type="SAM" id="SignalP"/>
    </source>
</evidence>
<dbReference type="InterPro" id="IPR012338">
    <property type="entry name" value="Beta-lactam/transpept-like"/>
</dbReference>
<dbReference type="MEROPS" id="S12.003"/>
<dbReference type="InterPro" id="IPR001466">
    <property type="entry name" value="Beta-lactam-related"/>
</dbReference>
<dbReference type="GO" id="GO:0009002">
    <property type="term" value="F:serine-type D-Ala-D-Ala carboxypeptidase activity"/>
    <property type="evidence" value="ECO:0007669"/>
    <property type="project" value="UniProtKB-EC"/>
</dbReference>
<keyword evidence="3" id="KW-0121">Carboxypeptidase</keyword>
<dbReference type="EMBL" id="CP001630">
    <property type="protein sequence ID" value="ACU40010.1"/>
    <property type="molecule type" value="Genomic_DNA"/>
</dbReference>
<keyword evidence="1" id="KW-0732">Signal</keyword>
<dbReference type="STRING" id="446462.Amir_6205"/>
<dbReference type="HOGENOM" id="CLU_020027_2_3_11"/>
<accession>C6WHR1</accession>
<sequence>MRLTRGTALVAAASLALVGIAGTATAAPSVPSAAEDAAGGRIDRAAVQKALDDVVALGAQGVQVRLTDGRQQLTARAGTAERGSSRPVPLNGRYRVGSITKTFVSVVVLQLVGEGKAELDQPISRHLPGLLPDGDRITVRMLLQHTSGLHDYTTDLFADLADFQTLRWRTWQPSELVALSTAKPLDFEPGSRWSYSNTNYVVLGELIAKLTGRPYGDAVERRVLKPLGLRDTSVPGTRVDIPGPHAHGYLRYAPDEFTDATRLNPSMAHAAGEMISTTADTDRFVAALLGGELLKPALLAEMLRTSELSPDYGLGVERVDVPCGQVAHGHSGGIPGYSSMMISSGDTRKRLELSVTTGPDLRGQPDEALRVLLTEVFC</sequence>
<name>C6WHR1_ACTMD</name>
<dbReference type="PANTHER" id="PTHR46825:SF7">
    <property type="entry name" value="D-ALANYL-D-ALANINE CARBOXYPEPTIDASE"/>
    <property type="match status" value="1"/>
</dbReference>
<evidence type="ECO:0000313" key="4">
    <source>
        <dbReference type="Proteomes" id="UP000002213"/>
    </source>
</evidence>
<feature type="domain" description="Beta-lactamase-related" evidence="2">
    <location>
        <begin position="53"/>
        <end position="346"/>
    </location>
</feature>
<dbReference type="Gene3D" id="3.40.710.10">
    <property type="entry name" value="DD-peptidase/beta-lactamase superfamily"/>
    <property type="match status" value="1"/>
</dbReference>
<dbReference type="AlphaFoldDB" id="C6WHR1"/>
<dbReference type="Proteomes" id="UP000002213">
    <property type="component" value="Chromosome"/>
</dbReference>
<protein>
    <submittedName>
        <fullName evidence="3">Serine-type D-Ala-D-Ala carboxypeptidase</fullName>
        <ecNumber evidence="3">3.4.16.4</ecNumber>
    </submittedName>
</protein>
<organism evidence="3 4">
    <name type="scientific">Actinosynnema mirum (strain ATCC 29888 / DSM 43827 / JCM 3225 / NBRC 14064 / NCIMB 13271 / NRRL B-12336 / IMRU 3971 / 101)</name>
    <dbReference type="NCBI Taxonomy" id="446462"/>
    <lineage>
        <taxon>Bacteria</taxon>
        <taxon>Bacillati</taxon>
        <taxon>Actinomycetota</taxon>
        <taxon>Actinomycetes</taxon>
        <taxon>Pseudonocardiales</taxon>
        <taxon>Pseudonocardiaceae</taxon>
        <taxon>Actinosynnema</taxon>
    </lineage>
</organism>
<keyword evidence="3" id="KW-0645">Protease</keyword>
<proteinExistence type="predicted"/>
<dbReference type="eggNOG" id="COG1680">
    <property type="taxonomic scope" value="Bacteria"/>
</dbReference>
<dbReference type="InterPro" id="IPR050491">
    <property type="entry name" value="AmpC-like"/>
</dbReference>
<dbReference type="KEGG" id="ami:Amir_6205"/>
<feature type="signal peptide" evidence="1">
    <location>
        <begin position="1"/>
        <end position="26"/>
    </location>
</feature>
<evidence type="ECO:0000313" key="3">
    <source>
        <dbReference type="EMBL" id="ACU40010.1"/>
    </source>
</evidence>
<dbReference type="PANTHER" id="PTHR46825">
    <property type="entry name" value="D-ALANYL-D-ALANINE-CARBOXYPEPTIDASE/ENDOPEPTIDASE AMPH"/>
    <property type="match status" value="1"/>
</dbReference>
<keyword evidence="4" id="KW-1185">Reference proteome</keyword>
<dbReference type="RefSeq" id="WP_015804894.1">
    <property type="nucleotide sequence ID" value="NC_013093.1"/>
</dbReference>
<dbReference type="Pfam" id="PF00144">
    <property type="entry name" value="Beta-lactamase"/>
    <property type="match status" value="1"/>
</dbReference>
<dbReference type="EC" id="3.4.16.4" evidence="3"/>
<evidence type="ECO:0000259" key="2">
    <source>
        <dbReference type="Pfam" id="PF00144"/>
    </source>
</evidence>